<keyword evidence="10" id="KW-0282">Flagellum</keyword>
<evidence type="ECO:0000256" key="3">
    <source>
        <dbReference type="ARBA" id="ARBA00022475"/>
    </source>
</evidence>
<dbReference type="Pfam" id="PF00691">
    <property type="entry name" value="OmpA"/>
    <property type="match status" value="1"/>
</dbReference>
<keyword evidence="6 7" id="KW-0472">Membrane</keyword>
<organism evidence="10 11">
    <name type="scientific">Lederbergia citrea</name>
    <dbReference type="NCBI Taxonomy" id="2833581"/>
    <lineage>
        <taxon>Bacteria</taxon>
        <taxon>Bacillati</taxon>
        <taxon>Bacillota</taxon>
        <taxon>Bacilli</taxon>
        <taxon>Bacillales</taxon>
        <taxon>Bacillaceae</taxon>
        <taxon>Lederbergia</taxon>
    </lineage>
</organism>
<evidence type="ECO:0000256" key="6">
    <source>
        <dbReference type="ARBA" id="ARBA00023136"/>
    </source>
</evidence>
<dbReference type="InterPro" id="IPR006665">
    <property type="entry name" value="OmpA-like"/>
</dbReference>
<reference evidence="10 11" key="1">
    <citation type="submission" date="2021-05" db="EMBL/GenBank/DDBJ databases">
        <title>Novel Bacillus species.</title>
        <authorList>
            <person name="Liu G."/>
        </authorList>
    </citation>
    <scope>NUCLEOTIDE SEQUENCE [LARGE SCALE GENOMIC DNA]</scope>
    <source>
        <strain evidence="10 11">FJAT-49682</strain>
    </source>
</reference>
<dbReference type="InterPro" id="IPR036737">
    <property type="entry name" value="OmpA-like_sf"/>
</dbReference>
<keyword evidence="11" id="KW-1185">Reference proteome</keyword>
<dbReference type="AlphaFoldDB" id="A0A942UR71"/>
<feature type="region of interest" description="Disordered" evidence="8">
    <location>
        <begin position="68"/>
        <end position="101"/>
    </location>
</feature>
<proteinExistence type="inferred from homology"/>
<accession>A0A942UR71</accession>
<evidence type="ECO:0000256" key="8">
    <source>
        <dbReference type="SAM" id="MobiDB-lite"/>
    </source>
</evidence>
<sequence>MSRRKRKKRDENHSDESWLLPYADLLTLLLALFIVLFSTSSVDAQKFQQLSQVFNGIFLGGTGPLDYQQPIESDEHSKDQPKKSEEVTENKEAPDEVDDNEGIKESIESILDLEDQKELEAIQSKINAYIQKNDFHNKFDTSLTTEGLLLTIRDNVLFQSGRAEVRKEDEKTARELAVLLEMEPPRNIIISGHTDNVPIRTAAYQSNWELSVMRAVNFMKILLKDEKLDPKWFSAKGYGEFQPIGNNDTDVGRAQNRRVEVLILPRLKTDE</sequence>
<dbReference type="SUPFAM" id="SSF103088">
    <property type="entry name" value="OmpA-like"/>
    <property type="match status" value="1"/>
</dbReference>
<keyword evidence="4" id="KW-0812">Transmembrane</keyword>
<dbReference type="PANTHER" id="PTHR30329:SF21">
    <property type="entry name" value="LIPOPROTEIN YIAD-RELATED"/>
    <property type="match status" value="1"/>
</dbReference>
<evidence type="ECO:0000256" key="7">
    <source>
        <dbReference type="PROSITE-ProRule" id="PRU00473"/>
    </source>
</evidence>
<gene>
    <name evidence="10" type="primary">motB</name>
    <name evidence="10" type="ORF">KHA91_18280</name>
</gene>
<evidence type="ECO:0000256" key="4">
    <source>
        <dbReference type="ARBA" id="ARBA00022692"/>
    </source>
</evidence>
<keyword evidence="10" id="KW-0969">Cilium</keyword>
<dbReference type="NCBIfam" id="NF005831">
    <property type="entry name" value="PRK07734.1"/>
    <property type="match status" value="1"/>
</dbReference>
<dbReference type="RefSeq" id="WP_213099705.1">
    <property type="nucleotide sequence ID" value="NZ_JAGYPH010000004.1"/>
</dbReference>
<name>A0A942UR71_9BACI</name>
<comment type="caution">
    <text evidence="10">The sequence shown here is derived from an EMBL/GenBank/DDBJ whole genome shotgun (WGS) entry which is preliminary data.</text>
</comment>
<dbReference type="InterPro" id="IPR050330">
    <property type="entry name" value="Bact_OuterMem_StrucFunc"/>
</dbReference>
<feature type="domain" description="OmpA-like" evidence="9">
    <location>
        <begin position="145"/>
        <end position="267"/>
    </location>
</feature>
<dbReference type="Gene3D" id="3.30.1330.60">
    <property type="entry name" value="OmpA-like domain"/>
    <property type="match status" value="1"/>
</dbReference>
<evidence type="ECO:0000313" key="11">
    <source>
        <dbReference type="Proteomes" id="UP000676456"/>
    </source>
</evidence>
<comment type="similarity">
    <text evidence="2">Belongs to the MotB family.</text>
</comment>
<keyword evidence="3" id="KW-1003">Cell membrane</keyword>
<comment type="subcellular location">
    <subcellularLocation>
        <location evidence="1">Cell membrane</location>
        <topology evidence="1">Single-pass membrane protein</topology>
    </subcellularLocation>
</comment>
<evidence type="ECO:0000256" key="5">
    <source>
        <dbReference type="ARBA" id="ARBA00022989"/>
    </source>
</evidence>
<feature type="compositionally biased region" description="Basic and acidic residues" evidence="8">
    <location>
        <begin position="73"/>
        <end position="94"/>
    </location>
</feature>
<evidence type="ECO:0000259" key="9">
    <source>
        <dbReference type="PROSITE" id="PS51123"/>
    </source>
</evidence>
<protein>
    <submittedName>
        <fullName evidence="10">Flagellar motor protein MotB</fullName>
    </submittedName>
</protein>
<evidence type="ECO:0000313" key="10">
    <source>
        <dbReference type="EMBL" id="MBS4224662.1"/>
    </source>
</evidence>
<evidence type="ECO:0000256" key="1">
    <source>
        <dbReference type="ARBA" id="ARBA00004162"/>
    </source>
</evidence>
<dbReference type="Pfam" id="PF13677">
    <property type="entry name" value="MotB_plug"/>
    <property type="match status" value="1"/>
</dbReference>
<dbReference type="PANTHER" id="PTHR30329">
    <property type="entry name" value="STATOR ELEMENT OF FLAGELLAR MOTOR COMPLEX"/>
    <property type="match status" value="1"/>
</dbReference>
<dbReference type="GO" id="GO:0005886">
    <property type="term" value="C:plasma membrane"/>
    <property type="evidence" value="ECO:0007669"/>
    <property type="project" value="UniProtKB-SubCell"/>
</dbReference>
<dbReference type="EMBL" id="JAGYPN010000004">
    <property type="protein sequence ID" value="MBS4224662.1"/>
    <property type="molecule type" value="Genomic_DNA"/>
</dbReference>
<dbReference type="PROSITE" id="PS51123">
    <property type="entry name" value="OMPA_2"/>
    <property type="match status" value="1"/>
</dbReference>
<evidence type="ECO:0000256" key="2">
    <source>
        <dbReference type="ARBA" id="ARBA00008914"/>
    </source>
</evidence>
<dbReference type="CDD" id="cd07185">
    <property type="entry name" value="OmpA_C-like"/>
    <property type="match status" value="1"/>
</dbReference>
<keyword evidence="10" id="KW-0966">Cell projection</keyword>
<dbReference type="InterPro" id="IPR025713">
    <property type="entry name" value="MotB-like_N_dom"/>
</dbReference>
<dbReference type="Proteomes" id="UP000676456">
    <property type="component" value="Unassembled WGS sequence"/>
</dbReference>
<keyword evidence="5" id="KW-1133">Transmembrane helix</keyword>